<dbReference type="RefSeq" id="WP_354440379.1">
    <property type="nucleotide sequence ID" value="NZ_JBEPSH010000001.1"/>
</dbReference>
<dbReference type="EMBL" id="JBEPSH010000001">
    <property type="protein sequence ID" value="MET4575115.1"/>
    <property type="molecule type" value="Genomic_DNA"/>
</dbReference>
<dbReference type="Gene3D" id="3.50.70.10">
    <property type="match status" value="1"/>
</dbReference>
<dbReference type="InterPro" id="IPR036298">
    <property type="entry name" value="Chalcone_isomerase_sf"/>
</dbReference>
<proteinExistence type="predicted"/>
<keyword evidence="1" id="KW-0732">Signal</keyword>
<evidence type="ECO:0000256" key="1">
    <source>
        <dbReference type="SAM" id="SignalP"/>
    </source>
</evidence>
<evidence type="ECO:0000313" key="3">
    <source>
        <dbReference type="EMBL" id="MET4575115.1"/>
    </source>
</evidence>
<dbReference type="InterPro" id="IPR016088">
    <property type="entry name" value="Chalcone_isomerase_3-sand"/>
</dbReference>
<gene>
    <name evidence="3" type="ORF">ABIE13_000212</name>
</gene>
<dbReference type="SUPFAM" id="SSF54626">
    <property type="entry name" value="Chalcone isomerase"/>
    <property type="match status" value="1"/>
</dbReference>
<protein>
    <recommendedName>
        <fullName evidence="2">Chalcone isomerase domain-containing protein</fullName>
    </recommendedName>
</protein>
<keyword evidence="4" id="KW-1185">Reference proteome</keyword>
<evidence type="ECO:0000313" key="4">
    <source>
        <dbReference type="Proteomes" id="UP001549320"/>
    </source>
</evidence>
<comment type="caution">
    <text evidence="3">The sequence shown here is derived from an EMBL/GenBank/DDBJ whole genome shotgun (WGS) entry which is preliminary data.</text>
</comment>
<organism evidence="3 4">
    <name type="scientific">Ottowia thiooxydans</name>
    <dbReference type="NCBI Taxonomy" id="219182"/>
    <lineage>
        <taxon>Bacteria</taxon>
        <taxon>Pseudomonadati</taxon>
        <taxon>Pseudomonadota</taxon>
        <taxon>Betaproteobacteria</taxon>
        <taxon>Burkholderiales</taxon>
        <taxon>Comamonadaceae</taxon>
        <taxon>Ottowia</taxon>
    </lineage>
</organism>
<dbReference type="Pfam" id="PF16036">
    <property type="entry name" value="Chalcone_3"/>
    <property type="match status" value="1"/>
</dbReference>
<feature type="signal peptide" evidence="1">
    <location>
        <begin position="1"/>
        <end position="29"/>
    </location>
</feature>
<dbReference type="InterPro" id="IPR016087">
    <property type="entry name" value="Chalcone_isomerase"/>
</dbReference>
<evidence type="ECO:0000259" key="2">
    <source>
        <dbReference type="Pfam" id="PF16036"/>
    </source>
</evidence>
<feature type="domain" description="Chalcone isomerase" evidence="2">
    <location>
        <begin position="39"/>
        <end position="199"/>
    </location>
</feature>
<sequence length="201" mass="21752">MGKSAARNMFSRRLALGISALLLTCTTSAQPQTAPPSTAFPPTAQVANANLVLNGVGTRYRVVFKVYDMALYLPRKVGTTEEVLALPGPKRVDLAILREVTSTDLGLAMVKGMRANATKDQTSRHLMTMTRLIEIFSSRGKLVAGDRISLHFVPSKGSLFFVGDEQQGAPLGDAEFFSMVLKIWLGDSPADAQLKDALLNR</sequence>
<name>A0ABV2Q328_9BURK</name>
<reference evidence="3 4" key="1">
    <citation type="submission" date="2024-06" db="EMBL/GenBank/DDBJ databases">
        <title>Sorghum-associated microbial communities from plants grown in Nebraska, USA.</title>
        <authorList>
            <person name="Schachtman D."/>
        </authorList>
    </citation>
    <scope>NUCLEOTIDE SEQUENCE [LARGE SCALE GENOMIC DNA]</scope>
    <source>
        <strain evidence="3 4">2709</strain>
    </source>
</reference>
<accession>A0ABV2Q328</accession>
<feature type="chain" id="PRO_5046632443" description="Chalcone isomerase domain-containing protein" evidence="1">
    <location>
        <begin position="30"/>
        <end position="201"/>
    </location>
</feature>
<dbReference type="Proteomes" id="UP001549320">
    <property type="component" value="Unassembled WGS sequence"/>
</dbReference>